<dbReference type="Pfam" id="PF18944">
    <property type="entry name" value="DUF5691"/>
    <property type="match status" value="1"/>
</dbReference>
<sequence>MSGWDELVSAATVGVGGKAIDVRDLDPAIAAAASLVDRRDPVAAVLSIAALDTVAARAGLLAGPPAQVLPPAPDDNGRVMGDRLAGLLGQALDSGDEMATWAIEAMAARDLRVPAELIPMLLQRTKRQVRIRPAVAVLVGTRGRWLVEVSDIAAVLPPKDLGMQPEDVDAEEIWSYGSTPARVQVLRRWRSEDGAGALQRVQAVWATESGDVRAALLGALEVGLSLADEVFLDQALDDRKGSVRAAAARLLSEIPDSGLQQRMIERARHVLVASGRGRRRRLSLVLPERADESARRDGIDPTPPRGTGAGAWLAHQILQNARLTLWESMFGEPAQVLVEAVSEDDADTVLGAWGDAAVAQRNATWAGALYRAAGADPALIGILAEPKRSEATVWWLRNRRPPGNVLAHVPAPWTDEVAATALNAVLRESISPSSTPLWNWRALVDQLRLGLPVGPGYRWIEQIDAVRDRMKSGWPQLLEPLKWALILRTAITEEMHDES</sequence>
<dbReference type="EMBL" id="JAPWIE010000005">
    <property type="protein sequence ID" value="MCZ4552127.1"/>
    <property type="molecule type" value="Genomic_DNA"/>
</dbReference>
<dbReference type="InterPro" id="IPR043746">
    <property type="entry name" value="DUF5691"/>
</dbReference>
<dbReference type="RefSeq" id="WP_301572902.1">
    <property type="nucleotide sequence ID" value="NZ_JAPWIE010000005.1"/>
</dbReference>
<accession>A0ABT4N2I3</accession>
<proteinExistence type="predicted"/>
<organism evidence="1 2">
    <name type="scientific">Gordonia rubripertincta</name>
    <name type="common">Rhodococcus corallinus</name>
    <dbReference type="NCBI Taxonomy" id="36822"/>
    <lineage>
        <taxon>Bacteria</taxon>
        <taxon>Bacillati</taxon>
        <taxon>Actinomycetota</taxon>
        <taxon>Actinomycetes</taxon>
        <taxon>Mycobacteriales</taxon>
        <taxon>Gordoniaceae</taxon>
        <taxon>Gordonia</taxon>
    </lineage>
</organism>
<reference evidence="1" key="1">
    <citation type="submission" date="2022-12" db="EMBL/GenBank/DDBJ databases">
        <authorList>
            <person name="Krivoruchko A.V."/>
            <person name="Elkin A."/>
        </authorList>
    </citation>
    <scope>NUCLEOTIDE SEQUENCE</scope>
    <source>
        <strain evidence="1">IEGM 1388</strain>
    </source>
</reference>
<gene>
    <name evidence="1" type="ORF">O4213_19195</name>
</gene>
<comment type="caution">
    <text evidence="1">The sequence shown here is derived from an EMBL/GenBank/DDBJ whole genome shotgun (WGS) entry which is preliminary data.</text>
</comment>
<dbReference type="Proteomes" id="UP001067235">
    <property type="component" value="Unassembled WGS sequence"/>
</dbReference>
<protein>
    <submittedName>
        <fullName evidence="1">DUF5691 domain-containing protein</fullName>
    </submittedName>
</protein>
<keyword evidence="2" id="KW-1185">Reference proteome</keyword>
<name>A0ABT4N2I3_GORRU</name>
<evidence type="ECO:0000313" key="2">
    <source>
        <dbReference type="Proteomes" id="UP001067235"/>
    </source>
</evidence>
<evidence type="ECO:0000313" key="1">
    <source>
        <dbReference type="EMBL" id="MCZ4552127.1"/>
    </source>
</evidence>